<dbReference type="GO" id="GO:0005789">
    <property type="term" value="C:endoplasmic reticulum membrane"/>
    <property type="evidence" value="ECO:0007669"/>
    <property type="project" value="UniProtKB-SubCell"/>
</dbReference>
<keyword evidence="9" id="KW-0732">Signal</keyword>
<dbReference type="PANTHER" id="PTHR11073:SF1">
    <property type="entry name" value="CALNEXIN 14D-RELATED"/>
    <property type="match status" value="1"/>
</dbReference>
<proteinExistence type="inferred from homology"/>
<dbReference type="GO" id="GO:0006457">
    <property type="term" value="P:protein folding"/>
    <property type="evidence" value="ECO:0007669"/>
    <property type="project" value="InterPro"/>
</dbReference>
<dbReference type="PROSITE" id="PS00804">
    <property type="entry name" value="CALRETICULIN_2"/>
    <property type="match status" value="1"/>
</dbReference>
<dbReference type="Proteomes" id="UP000054266">
    <property type="component" value="Unassembled WGS sequence"/>
</dbReference>
<feature type="disulfide bond" evidence="8">
    <location>
        <begin position="139"/>
        <end position="173"/>
    </location>
</feature>
<keyword evidence="7 9" id="KW-0143">Chaperone</keyword>
<dbReference type="HOGENOM" id="CLU_018224_1_2_1"/>
<dbReference type="GO" id="GO:0036503">
    <property type="term" value="P:ERAD pathway"/>
    <property type="evidence" value="ECO:0007669"/>
    <property type="project" value="TreeGrafter"/>
</dbReference>
<feature type="region of interest" description="Disordered" evidence="10">
    <location>
        <begin position="236"/>
        <end position="339"/>
    </location>
</feature>
<evidence type="ECO:0000313" key="11">
    <source>
        <dbReference type="EMBL" id="KIW72703.1"/>
    </source>
</evidence>
<evidence type="ECO:0000313" key="12">
    <source>
        <dbReference type="Proteomes" id="UP000054266"/>
    </source>
</evidence>
<evidence type="ECO:0000256" key="2">
    <source>
        <dbReference type="ARBA" id="ARBA00010983"/>
    </source>
</evidence>
<protein>
    <recommendedName>
        <fullName evidence="13">Calnexin</fullName>
    </recommendedName>
</protein>
<evidence type="ECO:0000256" key="3">
    <source>
        <dbReference type="ARBA" id="ARBA00022692"/>
    </source>
</evidence>
<organism evidence="11 12">
    <name type="scientific">Phialophora macrospora</name>
    <dbReference type="NCBI Taxonomy" id="1851006"/>
    <lineage>
        <taxon>Eukaryota</taxon>
        <taxon>Fungi</taxon>
        <taxon>Dikarya</taxon>
        <taxon>Ascomycota</taxon>
        <taxon>Pezizomycotina</taxon>
        <taxon>Eurotiomycetes</taxon>
        <taxon>Chaetothyriomycetidae</taxon>
        <taxon>Chaetothyriales</taxon>
        <taxon>Herpotrichiellaceae</taxon>
        <taxon>Phialophora</taxon>
    </lineage>
</organism>
<feature type="compositionally biased region" description="Basic and acidic residues" evidence="10">
    <location>
        <begin position="247"/>
        <end position="261"/>
    </location>
</feature>
<dbReference type="PROSITE" id="PS00803">
    <property type="entry name" value="CALRETICULIN_1"/>
    <property type="match status" value="1"/>
</dbReference>
<gene>
    <name evidence="11" type="ORF">PV04_00879</name>
</gene>
<dbReference type="InterPro" id="IPR013320">
    <property type="entry name" value="ConA-like_dom_sf"/>
</dbReference>
<feature type="compositionally biased region" description="Basic and acidic residues" evidence="10">
    <location>
        <begin position="267"/>
        <end position="277"/>
    </location>
</feature>
<dbReference type="FunFam" id="2.10.250.10:FF:000001">
    <property type="entry name" value="Calnexin homolog"/>
    <property type="match status" value="1"/>
</dbReference>
<dbReference type="EMBL" id="KN846956">
    <property type="protein sequence ID" value="KIW72703.1"/>
    <property type="molecule type" value="Genomic_DNA"/>
</dbReference>
<dbReference type="InterPro" id="IPR018124">
    <property type="entry name" value="Calret/calnex_CS"/>
</dbReference>
<feature type="compositionally biased region" description="Acidic residues" evidence="10">
    <location>
        <begin position="278"/>
        <end position="303"/>
    </location>
</feature>
<comment type="similarity">
    <text evidence="2 9">Belongs to the calreticulin family.</text>
</comment>
<keyword evidence="12" id="KW-1185">Reference proteome</keyword>
<dbReference type="Pfam" id="PF00262">
    <property type="entry name" value="Calreticulin"/>
    <property type="match status" value="1"/>
</dbReference>
<evidence type="ECO:0000256" key="5">
    <source>
        <dbReference type="ARBA" id="ARBA00022989"/>
    </source>
</evidence>
<dbReference type="SUPFAM" id="SSF49899">
    <property type="entry name" value="Concanavalin A-like lectins/glucanases"/>
    <property type="match status" value="2"/>
</dbReference>
<dbReference type="AlphaFoldDB" id="A0A0D2FW58"/>
<feature type="region of interest" description="Disordered" evidence="10">
    <location>
        <begin position="433"/>
        <end position="458"/>
    </location>
</feature>
<dbReference type="InterPro" id="IPR009033">
    <property type="entry name" value="Calreticulin/calnexin_P_dom_sf"/>
</dbReference>
<feature type="compositionally biased region" description="Basic and acidic residues" evidence="10">
    <location>
        <begin position="433"/>
        <end position="450"/>
    </location>
</feature>
<dbReference type="STRING" id="5601.A0A0D2FW58"/>
<keyword evidence="6 9" id="KW-0472">Membrane</keyword>
<dbReference type="InterPro" id="IPR001580">
    <property type="entry name" value="Calret/calnex"/>
</dbReference>
<dbReference type="FunFam" id="2.60.120.200:FF:000011">
    <property type="entry name" value="Probable calnexin"/>
    <property type="match status" value="1"/>
</dbReference>
<feature type="compositionally biased region" description="Acidic residues" evidence="10">
    <location>
        <begin position="313"/>
        <end position="324"/>
    </location>
</feature>
<dbReference type="PRINTS" id="PR00626">
    <property type="entry name" value="CALRETICULIN"/>
</dbReference>
<evidence type="ECO:0000256" key="10">
    <source>
        <dbReference type="SAM" id="MobiDB-lite"/>
    </source>
</evidence>
<dbReference type="Gene3D" id="2.60.120.200">
    <property type="match status" value="1"/>
</dbReference>
<dbReference type="PROSITE" id="PS00805">
    <property type="entry name" value="CALRETICULIN_REPEAT"/>
    <property type="match status" value="1"/>
</dbReference>
<sequence>MRFNAAIAPALYASALLAGTALAQEEAETSTSAVERPTFTPTNLKAPFLEQFTDDWDSRWTPSHAKKQDSKSDEDWAYVGEWSVEEPTVLPGIVGDKGLVVKNAAAHHAISAKFPAVVNNKGKTLVVQYEVKLQNGLECGGAYMKLLRENKELHAEEFSNASPYVIMFGPDKCGATNKVHFIFQHKNPKTGEYEEKHLKSPPQARTGKLTTLYTLIVKPDNTFEMLIDNKSAKNGSLLEDFSPAVNPEKEIDDPKDKKPDDWVEQARIPDPEATKPEDWDEDQPYEIVDEDAEKPDDWLEDEPLTIPDPEAEKPEDWDDEEDGDWIPPQVPNPKCDEASGCGPWSPPMIKNPLYKGKWTAPYIENPDYKGPWAPRKIPNPDYFEDKTPANFEPIGAIGFEIWTMQSDITFDNIYIGHSVEDAAKFREETYDIKRPIEEAEDEKSRPKPAETPKAPSDLKFSEDPVTFVKEKLDLFITLAKKDPVEAIKFMPEVAGGIGGALALLIAIVIGLAGAGGSAAAPSKEDIKKTAQKAKDTATDAAAKVQDAAATGVDAAKAEVNKRVTRSTGSSE</sequence>
<dbReference type="PANTHER" id="PTHR11073">
    <property type="entry name" value="CALRETICULIN AND CALNEXIN"/>
    <property type="match status" value="1"/>
</dbReference>
<evidence type="ECO:0000256" key="7">
    <source>
        <dbReference type="ARBA" id="ARBA00023186"/>
    </source>
</evidence>
<keyword evidence="5 9" id="KW-1133">Transmembrane helix</keyword>
<evidence type="ECO:0008006" key="13">
    <source>
        <dbReference type="Google" id="ProtNLM"/>
    </source>
</evidence>
<comment type="subcellular location">
    <subcellularLocation>
        <location evidence="1">Endoplasmic reticulum membrane</location>
        <topology evidence="1">Single-pass type I membrane protein</topology>
    </subcellularLocation>
</comment>
<evidence type="ECO:0000256" key="6">
    <source>
        <dbReference type="ARBA" id="ARBA00023136"/>
    </source>
</evidence>
<keyword evidence="4 9" id="KW-0256">Endoplasmic reticulum</keyword>
<evidence type="ECO:0000256" key="1">
    <source>
        <dbReference type="ARBA" id="ARBA00004115"/>
    </source>
</evidence>
<dbReference type="SUPFAM" id="SSF63887">
    <property type="entry name" value="P-domain of calnexin/calreticulin"/>
    <property type="match status" value="1"/>
</dbReference>
<dbReference type="Gene3D" id="2.10.250.10">
    <property type="entry name" value="Calreticulin/calnexin, P domain"/>
    <property type="match status" value="1"/>
</dbReference>
<dbReference type="GO" id="GO:0051082">
    <property type="term" value="F:unfolded protein binding"/>
    <property type="evidence" value="ECO:0007669"/>
    <property type="project" value="InterPro"/>
</dbReference>
<keyword evidence="8" id="KW-1015">Disulfide bond</keyword>
<dbReference type="GO" id="GO:0005509">
    <property type="term" value="F:calcium ion binding"/>
    <property type="evidence" value="ECO:0007669"/>
    <property type="project" value="InterPro"/>
</dbReference>
<reference evidence="11 12" key="1">
    <citation type="submission" date="2015-01" db="EMBL/GenBank/DDBJ databases">
        <title>The Genome Sequence of Capronia semiimmersa CBS27337.</title>
        <authorList>
            <consortium name="The Broad Institute Genomics Platform"/>
            <person name="Cuomo C."/>
            <person name="de Hoog S."/>
            <person name="Gorbushina A."/>
            <person name="Stielow B."/>
            <person name="Teixiera M."/>
            <person name="Abouelleil A."/>
            <person name="Chapman S.B."/>
            <person name="Priest M."/>
            <person name="Young S.K."/>
            <person name="Wortman J."/>
            <person name="Nusbaum C."/>
            <person name="Birren B."/>
        </authorList>
    </citation>
    <scope>NUCLEOTIDE SEQUENCE [LARGE SCALE GENOMIC DNA]</scope>
    <source>
        <strain evidence="11 12">CBS 27337</strain>
    </source>
</reference>
<feature type="chain" id="PRO_5005112981" description="Calnexin" evidence="9">
    <location>
        <begin position="24"/>
        <end position="571"/>
    </location>
</feature>
<keyword evidence="3 9" id="KW-0812">Transmembrane</keyword>
<evidence type="ECO:0000256" key="4">
    <source>
        <dbReference type="ARBA" id="ARBA00022824"/>
    </source>
</evidence>
<name>A0A0D2FW58_9EURO</name>
<evidence type="ECO:0000256" key="8">
    <source>
        <dbReference type="PIRSR" id="PIRSR601580-3"/>
    </source>
</evidence>
<feature type="signal peptide" evidence="9">
    <location>
        <begin position="1"/>
        <end position="23"/>
    </location>
</feature>
<feature type="transmembrane region" description="Helical" evidence="9">
    <location>
        <begin position="497"/>
        <end position="520"/>
    </location>
</feature>
<evidence type="ECO:0000256" key="9">
    <source>
        <dbReference type="RuleBase" id="RU362126"/>
    </source>
</evidence>
<accession>A0A0D2FW58</accession>